<evidence type="ECO:0000256" key="13">
    <source>
        <dbReference type="ARBA" id="ARBA00023136"/>
    </source>
</evidence>
<gene>
    <name evidence="22" type="ORF">JRQ81_015053</name>
</gene>
<accession>A0A9Q0Y0G8</accession>
<keyword evidence="8" id="KW-0851">Voltage-gated channel</keyword>
<dbReference type="Pfam" id="PF00520">
    <property type="entry name" value="Ion_trans"/>
    <property type="match status" value="1"/>
</dbReference>
<feature type="transmembrane region" description="Helical" evidence="20">
    <location>
        <begin position="418"/>
        <end position="435"/>
    </location>
</feature>
<evidence type="ECO:0000256" key="9">
    <source>
        <dbReference type="ARBA" id="ARBA00022958"/>
    </source>
</evidence>
<feature type="compositionally biased region" description="Gly residues" evidence="19">
    <location>
        <begin position="190"/>
        <end position="199"/>
    </location>
</feature>
<evidence type="ECO:0000256" key="10">
    <source>
        <dbReference type="ARBA" id="ARBA00022989"/>
    </source>
</evidence>
<name>A0A9Q0Y0G8_9SAUR</name>
<dbReference type="FunFam" id="1.20.120.350:FF:000014">
    <property type="entry name" value="Potassium channel, voltage-gated Shaw-related subfamily C, member 4"/>
    <property type="match status" value="1"/>
</dbReference>
<dbReference type="Proteomes" id="UP001142489">
    <property type="component" value="Unassembled WGS sequence"/>
</dbReference>
<dbReference type="InterPro" id="IPR011333">
    <property type="entry name" value="SKP1/BTB/POZ_sf"/>
</dbReference>
<evidence type="ECO:0000256" key="18">
    <source>
        <dbReference type="ARBA" id="ARBA00034430"/>
    </source>
</evidence>
<comment type="catalytic activity">
    <reaction evidence="18">
        <text>K(+)(in) = K(+)(out)</text>
        <dbReference type="Rhea" id="RHEA:29463"/>
        <dbReference type="ChEBI" id="CHEBI:29103"/>
    </reaction>
</comment>
<dbReference type="PRINTS" id="PR01491">
    <property type="entry name" value="KVCHANNEL"/>
</dbReference>
<dbReference type="GO" id="GO:0001508">
    <property type="term" value="P:action potential"/>
    <property type="evidence" value="ECO:0007669"/>
    <property type="project" value="TreeGrafter"/>
</dbReference>
<evidence type="ECO:0000256" key="7">
    <source>
        <dbReference type="ARBA" id="ARBA00022826"/>
    </source>
</evidence>
<dbReference type="SUPFAM" id="SSF81324">
    <property type="entry name" value="Voltage-gated potassium channels"/>
    <property type="match status" value="1"/>
</dbReference>
<feature type="compositionally biased region" description="Basic and acidic residues" evidence="19">
    <location>
        <begin position="173"/>
        <end position="187"/>
    </location>
</feature>
<evidence type="ECO:0000256" key="2">
    <source>
        <dbReference type="ARBA" id="ARBA00022448"/>
    </source>
</evidence>
<dbReference type="PRINTS" id="PR00169">
    <property type="entry name" value="KCHANNEL"/>
</dbReference>
<dbReference type="OrthoDB" id="10025005at2759"/>
<keyword evidence="11" id="KW-0770">Synapse</keyword>
<evidence type="ECO:0000256" key="1">
    <source>
        <dbReference type="ARBA" id="ARBA00004651"/>
    </source>
</evidence>
<evidence type="ECO:0000256" key="17">
    <source>
        <dbReference type="ARBA" id="ARBA00034111"/>
    </source>
</evidence>
<dbReference type="PRINTS" id="PR01583">
    <property type="entry name" value="KV34CHANNEL"/>
</dbReference>
<feature type="transmembrane region" description="Helical" evidence="20">
    <location>
        <begin position="219"/>
        <end position="238"/>
    </location>
</feature>
<dbReference type="GO" id="GO:0051260">
    <property type="term" value="P:protein homooligomerization"/>
    <property type="evidence" value="ECO:0007669"/>
    <property type="project" value="InterPro"/>
</dbReference>
<dbReference type="InterPro" id="IPR021645">
    <property type="entry name" value="Shal-type_N"/>
</dbReference>
<dbReference type="InterPro" id="IPR028325">
    <property type="entry name" value="VG_K_chnl"/>
</dbReference>
<feature type="transmembrane region" description="Helical" evidence="20">
    <location>
        <begin position="303"/>
        <end position="322"/>
    </location>
</feature>
<feature type="region of interest" description="Disordered" evidence="19">
    <location>
        <begin position="150"/>
        <end position="199"/>
    </location>
</feature>
<feature type="region of interest" description="Disordered" evidence="19">
    <location>
        <begin position="485"/>
        <end position="516"/>
    </location>
</feature>
<sequence length="635" mass="70324">MISSVCVSSYRGRKSGNKPPSKTCLKEEMAKGEESEKITINVGGTRHETYKSTLRTLPGTRLAWLADPDAQSALDGDGQSHEFFFDRHPGIFSYVLNYYRTGKLHCPADVCGPLFEEELTYWGIDETDVEPCCWMTYRQHRDAEEALDIFESPESGSGGAGAGGGEEDEDEGTRERTLPRLGIDDRSPGAPGGSGGGGCGRSWQPRMWALFEDPYSSRAARVIAFASLFFILASITTFCLETHEAFIVDVNVTETLVVGNSTKVVVVRKMETEPVLTYIEGVCVLWFTLEFLVRIVCCPDKLVFIKNLLNIIDFVAILPFYLEVGLSGLSSKAARDVLGFLRVVRFVRILRIFKLTRHFVGLRVLGHTLRASTNEFLLLIIFLALGVLIFATMIYYAERIGAKPSDPTGSEHTHFKNIPIGFWWAVVTMTTLGYGDMYPKTWSGMLVGALCALAGVLTIAMPVPVIVNNFGMYYSLAMAKQKLPKKKKKHVPRPALPDSPTYCRSEDNSPRNSIHSYNRPLAATTAAAAEVMERKRSDSKQNGDVNVVLLAEERPLSSPQEERQQPIMRCSSVRDKNKKAATCFLLSTGDFPCAADGGIQKGISPHVFFCFVFGTCDHIYRSEEPTLQVALMVMS</sequence>
<evidence type="ECO:0000256" key="16">
    <source>
        <dbReference type="ARBA" id="ARBA00023303"/>
    </source>
</evidence>
<keyword evidence="14" id="KW-0325">Glycoprotein</keyword>
<evidence type="ECO:0000256" key="15">
    <source>
        <dbReference type="ARBA" id="ARBA00023273"/>
    </source>
</evidence>
<dbReference type="Gene3D" id="3.30.710.10">
    <property type="entry name" value="Potassium Channel Kv1.1, Chain A"/>
    <property type="match status" value="1"/>
</dbReference>
<comment type="subcellular location">
    <subcellularLocation>
        <location evidence="1">Cell membrane</location>
        <topology evidence="1">Multi-pass membrane protein</topology>
    </subcellularLocation>
    <subcellularLocation>
        <location evidence="17">Presynaptic cell membrane</location>
    </subcellularLocation>
</comment>
<dbReference type="GO" id="GO:0005251">
    <property type="term" value="F:delayed rectifier potassium channel activity"/>
    <property type="evidence" value="ECO:0007669"/>
    <property type="project" value="TreeGrafter"/>
</dbReference>
<evidence type="ECO:0000313" key="23">
    <source>
        <dbReference type="Proteomes" id="UP001142489"/>
    </source>
</evidence>
<protein>
    <recommendedName>
        <fullName evidence="21">BTB domain-containing protein</fullName>
    </recommendedName>
</protein>
<keyword evidence="2" id="KW-0813">Transport</keyword>
<dbReference type="GO" id="GO:0032809">
    <property type="term" value="C:neuronal cell body membrane"/>
    <property type="evidence" value="ECO:0007669"/>
    <property type="project" value="TreeGrafter"/>
</dbReference>
<evidence type="ECO:0000256" key="11">
    <source>
        <dbReference type="ARBA" id="ARBA00023018"/>
    </source>
</evidence>
<dbReference type="PRINTS" id="PR01498">
    <property type="entry name" value="SHAWCHANNEL"/>
</dbReference>
<keyword evidence="10 20" id="KW-1133">Transmembrane helix</keyword>
<keyword evidence="7" id="KW-0631">Potassium channel</keyword>
<comment type="caution">
    <text evidence="22">The sequence shown here is derived from an EMBL/GenBank/DDBJ whole genome shotgun (WGS) entry which is preliminary data.</text>
</comment>
<feature type="transmembrane region" description="Helical" evidence="20">
    <location>
        <begin position="447"/>
        <end position="476"/>
    </location>
</feature>
<evidence type="ECO:0000313" key="22">
    <source>
        <dbReference type="EMBL" id="KAJ7332873.1"/>
    </source>
</evidence>
<dbReference type="GO" id="GO:0032590">
    <property type="term" value="C:dendrite membrane"/>
    <property type="evidence" value="ECO:0007669"/>
    <property type="project" value="TreeGrafter"/>
</dbReference>
<evidence type="ECO:0000256" key="6">
    <source>
        <dbReference type="ARBA" id="ARBA00022692"/>
    </source>
</evidence>
<dbReference type="GO" id="GO:0043679">
    <property type="term" value="C:axon terminus"/>
    <property type="evidence" value="ECO:0007669"/>
    <property type="project" value="TreeGrafter"/>
</dbReference>
<keyword evidence="4" id="KW-0633">Potassium transport</keyword>
<evidence type="ECO:0000259" key="21">
    <source>
        <dbReference type="SMART" id="SM00225"/>
    </source>
</evidence>
<evidence type="ECO:0000256" key="14">
    <source>
        <dbReference type="ARBA" id="ARBA00023180"/>
    </source>
</evidence>
<dbReference type="InterPro" id="IPR000210">
    <property type="entry name" value="BTB/POZ_dom"/>
</dbReference>
<dbReference type="GO" id="GO:0045211">
    <property type="term" value="C:postsynaptic membrane"/>
    <property type="evidence" value="ECO:0007669"/>
    <property type="project" value="TreeGrafter"/>
</dbReference>
<keyword evidence="15" id="KW-0966">Cell projection</keyword>
<evidence type="ECO:0000256" key="8">
    <source>
        <dbReference type="ARBA" id="ARBA00022882"/>
    </source>
</evidence>
<dbReference type="FunFam" id="1.10.287.70:FF:000011">
    <property type="entry name" value="Potassium channel, voltage-gated Shaw-related subfamily C, member 4"/>
    <property type="match status" value="1"/>
</dbReference>
<keyword evidence="9" id="KW-0630">Potassium</keyword>
<evidence type="ECO:0000256" key="12">
    <source>
        <dbReference type="ARBA" id="ARBA00023065"/>
    </source>
</evidence>
<dbReference type="InterPro" id="IPR005821">
    <property type="entry name" value="Ion_trans_dom"/>
</dbReference>
<evidence type="ECO:0000256" key="19">
    <source>
        <dbReference type="SAM" id="MobiDB-lite"/>
    </source>
</evidence>
<evidence type="ECO:0000256" key="20">
    <source>
        <dbReference type="SAM" id="Phobius"/>
    </source>
</evidence>
<dbReference type="AlphaFoldDB" id="A0A9Q0Y0G8"/>
<keyword evidence="12" id="KW-0406">Ion transport</keyword>
<evidence type="ECO:0000256" key="4">
    <source>
        <dbReference type="ARBA" id="ARBA00022538"/>
    </source>
</evidence>
<evidence type="ECO:0000256" key="3">
    <source>
        <dbReference type="ARBA" id="ARBA00022475"/>
    </source>
</evidence>
<dbReference type="Pfam" id="PF02214">
    <property type="entry name" value="BTB_2"/>
    <property type="match status" value="1"/>
</dbReference>
<dbReference type="GO" id="GO:0042734">
    <property type="term" value="C:presynaptic membrane"/>
    <property type="evidence" value="ECO:0007669"/>
    <property type="project" value="UniProtKB-SubCell"/>
</dbReference>
<dbReference type="Gene3D" id="1.10.287.70">
    <property type="match status" value="1"/>
</dbReference>
<feature type="transmembrane region" description="Helical" evidence="20">
    <location>
        <begin position="275"/>
        <end position="296"/>
    </location>
</feature>
<dbReference type="SUPFAM" id="SSF54695">
    <property type="entry name" value="POZ domain"/>
    <property type="match status" value="1"/>
</dbReference>
<evidence type="ECO:0000256" key="5">
    <source>
        <dbReference type="ARBA" id="ARBA00022553"/>
    </source>
</evidence>
<dbReference type="InterPro" id="IPR027359">
    <property type="entry name" value="Volt_channel_dom_sf"/>
</dbReference>
<dbReference type="InterPro" id="IPR003974">
    <property type="entry name" value="K_chnl_volt-dep_Kv3"/>
</dbReference>
<dbReference type="PANTHER" id="PTHR11537">
    <property type="entry name" value="VOLTAGE-GATED POTASSIUM CHANNEL"/>
    <property type="match status" value="1"/>
</dbReference>
<dbReference type="PANTHER" id="PTHR11537:SF126">
    <property type="entry name" value="POTASSIUM VOLTAGE-GATED CHANNEL SUBFAMILY C MEMBER 4"/>
    <property type="match status" value="1"/>
</dbReference>
<dbReference type="FunFam" id="3.30.710.10:FF:000002">
    <property type="entry name" value="Potassium voltage-gated channel subfamily C member 2"/>
    <property type="match status" value="1"/>
</dbReference>
<dbReference type="Pfam" id="PF11601">
    <property type="entry name" value="Shal-type"/>
    <property type="match status" value="1"/>
</dbReference>
<feature type="transmembrane region" description="Helical" evidence="20">
    <location>
        <begin position="376"/>
        <end position="397"/>
    </location>
</feature>
<reference evidence="22" key="1">
    <citation type="journal article" date="2023" name="DNA Res.">
        <title>Chromosome-level genome assembly of Phrynocephalus forsythii using third-generation DNA sequencing and Hi-C analysis.</title>
        <authorList>
            <person name="Qi Y."/>
            <person name="Zhao W."/>
            <person name="Zhao Y."/>
            <person name="Niu C."/>
            <person name="Cao S."/>
            <person name="Zhang Y."/>
        </authorList>
    </citation>
    <scope>NUCLEOTIDE SEQUENCE</scope>
    <source>
        <tissue evidence="22">Muscle</tissue>
    </source>
</reference>
<dbReference type="SMART" id="SM00225">
    <property type="entry name" value="BTB"/>
    <property type="match status" value="1"/>
</dbReference>
<feature type="domain" description="BTB" evidence="21">
    <location>
        <begin position="36"/>
        <end position="140"/>
    </location>
</feature>
<keyword evidence="23" id="KW-1185">Reference proteome</keyword>
<keyword evidence="16" id="KW-0407">Ion channel</keyword>
<dbReference type="InterPro" id="IPR005405">
    <property type="entry name" value="K_chnl_volt-dep_Kv3.4"/>
</dbReference>
<proteinExistence type="predicted"/>
<dbReference type="Gene3D" id="1.20.120.350">
    <property type="entry name" value="Voltage-gated potassium channels. Chain C"/>
    <property type="match status" value="1"/>
</dbReference>
<keyword evidence="13 20" id="KW-0472">Membrane</keyword>
<dbReference type="InterPro" id="IPR003968">
    <property type="entry name" value="K_chnl_volt-dep_Kv"/>
</dbReference>
<dbReference type="GO" id="GO:0008076">
    <property type="term" value="C:voltage-gated potassium channel complex"/>
    <property type="evidence" value="ECO:0007669"/>
    <property type="project" value="InterPro"/>
</dbReference>
<feature type="region of interest" description="Disordered" evidence="19">
    <location>
        <begin position="1"/>
        <end position="29"/>
    </location>
</feature>
<keyword evidence="6 20" id="KW-0812">Transmembrane</keyword>
<dbReference type="InterPro" id="IPR003131">
    <property type="entry name" value="T1-type_BTB"/>
</dbReference>
<keyword evidence="5" id="KW-0597">Phosphoprotein</keyword>
<organism evidence="22 23">
    <name type="scientific">Phrynocephalus forsythii</name>
    <dbReference type="NCBI Taxonomy" id="171643"/>
    <lineage>
        <taxon>Eukaryota</taxon>
        <taxon>Metazoa</taxon>
        <taxon>Chordata</taxon>
        <taxon>Craniata</taxon>
        <taxon>Vertebrata</taxon>
        <taxon>Euteleostomi</taxon>
        <taxon>Lepidosauria</taxon>
        <taxon>Squamata</taxon>
        <taxon>Bifurcata</taxon>
        <taxon>Unidentata</taxon>
        <taxon>Episquamata</taxon>
        <taxon>Toxicofera</taxon>
        <taxon>Iguania</taxon>
        <taxon>Acrodonta</taxon>
        <taxon>Agamidae</taxon>
        <taxon>Agaminae</taxon>
        <taxon>Phrynocephalus</taxon>
    </lineage>
</organism>
<keyword evidence="3" id="KW-1003">Cell membrane</keyword>
<dbReference type="EMBL" id="JAPFRF010000005">
    <property type="protein sequence ID" value="KAJ7332873.1"/>
    <property type="molecule type" value="Genomic_DNA"/>
</dbReference>